<accession>A0A6M8T745</accession>
<name>A0A6M8T745_GLAPU</name>
<organism evidence="1 2">
    <name type="scientific">Glaesserella parasuis</name>
    <name type="common">Haemophilus parasuis</name>
    <dbReference type="NCBI Taxonomy" id="738"/>
    <lineage>
        <taxon>Bacteria</taxon>
        <taxon>Pseudomonadati</taxon>
        <taxon>Pseudomonadota</taxon>
        <taxon>Gammaproteobacteria</taxon>
        <taxon>Pasteurellales</taxon>
        <taxon>Pasteurellaceae</taxon>
        <taxon>Glaesserella</taxon>
    </lineage>
</organism>
<reference evidence="1" key="1">
    <citation type="submission" date="2022-09" db="EMBL/GenBank/DDBJ databases">
        <title>Molecular characterization of Glaesserella parasuis strains circulating in commercial swine farms using whole-genome sequencing.</title>
        <authorList>
            <person name="Mugabi R."/>
            <person name="Clavijo M."/>
            <person name="Li G."/>
        </authorList>
    </citation>
    <scope>NUCLEOTIDE SEQUENCE</scope>
    <source>
        <strain evidence="1">0435-53</strain>
    </source>
</reference>
<dbReference type="RefSeq" id="WP_021110750.1">
    <property type="nucleotide sequence ID" value="NZ_CP054198.1"/>
</dbReference>
<sequence length="106" mass="11889">MNTLIKKFNLKYLLCALLIAFVIGGSLTGCEEPEPVSSLPVESNFQAEKIWTEDDFKRAEIAPEEVNYNALALHLPPPDNVTDNDVELIKQHNQNQLNKLIAGVKR</sequence>
<proteinExistence type="predicted"/>
<dbReference type="AlphaFoldDB" id="A0A6M8T745"/>
<gene>
    <name evidence="1" type="ORF">N5925_03320</name>
</gene>
<dbReference type="PROSITE" id="PS51257">
    <property type="entry name" value="PROKAR_LIPOPROTEIN"/>
    <property type="match status" value="1"/>
</dbReference>
<protein>
    <submittedName>
        <fullName evidence="1">Uncharacterized protein</fullName>
    </submittedName>
</protein>
<dbReference type="EMBL" id="JAODIR010000011">
    <property type="protein sequence ID" value="MDD2167651.1"/>
    <property type="molecule type" value="Genomic_DNA"/>
</dbReference>
<evidence type="ECO:0000313" key="1">
    <source>
        <dbReference type="EMBL" id="MDD2167651.1"/>
    </source>
</evidence>
<comment type="caution">
    <text evidence="1">The sequence shown here is derived from an EMBL/GenBank/DDBJ whole genome shotgun (WGS) entry which is preliminary data.</text>
</comment>
<evidence type="ECO:0000313" key="2">
    <source>
        <dbReference type="Proteomes" id="UP001148834"/>
    </source>
</evidence>
<dbReference type="Proteomes" id="UP001148834">
    <property type="component" value="Unassembled WGS sequence"/>
</dbReference>